<dbReference type="Gene3D" id="3.40.50.300">
    <property type="entry name" value="P-loop containing nucleotide triphosphate hydrolases"/>
    <property type="match status" value="1"/>
</dbReference>
<dbReference type="Pfam" id="PF13555">
    <property type="entry name" value="AAA_29"/>
    <property type="match status" value="1"/>
</dbReference>
<dbReference type="Gene3D" id="1.10.287.1490">
    <property type="match status" value="1"/>
</dbReference>
<comment type="caution">
    <text evidence="3">The sequence shown here is derived from an EMBL/GenBank/DDBJ whole genome shotgun (WGS) entry which is preliminary data.</text>
</comment>
<name>A0ABW4Q086_9MICO</name>
<protein>
    <submittedName>
        <fullName evidence="3">ATP-binding protein</fullName>
    </submittedName>
</protein>
<organism evidence="3 4">
    <name type="scientific">Brachybacterium rhamnosum</name>
    <dbReference type="NCBI Taxonomy" id="173361"/>
    <lineage>
        <taxon>Bacteria</taxon>
        <taxon>Bacillati</taxon>
        <taxon>Actinomycetota</taxon>
        <taxon>Actinomycetes</taxon>
        <taxon>Micrococcales</taxon>
        <taxon>Dermabacteraceae</taxon>
        <taxon>Brachybacterium</taxon>
    </lineage>
</organism>
<evidence type="ECO:0000256" key="2">
    <source>
        <dbReference type="SAM" id="MobiDB-lite"/>
    </source>
</evidence>
<feature type="coiled-coil region" evidence="1">
    <location>
        <begin position="730"/>
        <end position="785"/>
    </location>
</feature>
<feature type="region of interest" description="Disordered" evidence="2">
    <location>
        <begin position="1"/>
        <end position="38"/>
    </location>
</feature>
<sequence>MTSATDTAQDGLDLPGVPEGASAPDEGPTDPQHPHPGQWRLTHLQVSNWGTFHGTHDLAISPKGFFLTGGPGTGKSTLLDAISALLTPPRTLQFNAAASDAGPARSKYRRTVASYVRGAWAMHYDQATGEFSQEVLRDRSTLSVVTLRFSDGRGGTVQLSRLLLLHAGHSADSDVKSLYVIARQPLDVADLRPFVSTQIEGKALAAAFPGTETYRQFREYRAAFCQLLGIPDEKALGLLHKIQSAKELGDVNALLRDYMLDEPRTFDLADQALANFHNLSEVHEALVTAREQRDLLRGLRENHTSWTEMRRRGGELVDRRADIDVFAAQHLVRLLSGEEERLQLDRDRLTAQQRRLTQDVAEARGDLSQLKEQRKRAGGGEIDDWKQQIAGLEVERERRRERATEFSAQLATVELRSPAGEDTFLALQREVQALRASLEEEERGADAARWEAEAAVRELGTQLQRTREELASLSSRASNLHSEDVALRDAIAQEVGVAPTELPFAAELLQVKAGEEEWTAAAEQALRGLARSILVPDRVYRQVAAVIDRTKLRRRISYNRINTDLRRPSRGIDERSLAAKLDVKDGEFHAWLSGEIASRMDYTCAEDLEEFTRLGRAVLRSGQIKHSASRHEKSADRQINDRSQWVLGFDNRAKRSVFEAERTRAEQALFEAQARRKDVETEAGRRRERLYALQAISTVSWDDIDAASVARRVANLRDMVRAAEDGSAALTELARQIDEVEASIAESDEELLEVVRTAGRLGEQAERAAERLAEARERLEGATLAPEVEEELSERFAAIAPTIVLSTIDQVTKDASATLDAELMDLTRRTSRAEEDMRTAMREFVRRWPAQAGDTVATLEGVDDFLAILQRIEEEKLPEVEDRFFEFFTGNTLGDVQALATAIAREPAEIRKRLQRINALLSQVEFHSGRFLQLSMRPVHLAALDEFRAALEDAVTGSTLNDMSRDRDLAEERFLSLRHLMDLIGAARTRDDQVSRAILDVRRHVHFHAEEVDAEGTVVHAHESGGPLSGGQNERLTTFCLAAALRYQLAGTGQEVPRYAPIIIDEAFSKGAGKFITAAMESFRHFGFQVLLANPGKNPQALAPFIGGVGVVSIRQDRYSQVAPVEFVPVPG</sequence>
<feature type="coiled-coil region" evidence="1">
    <location>
        <begin position="339"/>
        <end position="483"/>
    </location>
</feature>
<dbReference type="GO" id="GO:0005524">
    <property type="term" value="F:ATP binding"/>
    <property type="evidence" value="ECO:0007669"/>
    <property type="project" value="UniProtKB-KW"/>
</dbReference>
<dbReference type="SUPFAM" id="SSF52540">
    <property type="entry name" value="P-loop containing nucleoside triphosphate hydrolases"/>
    <property type="match status" value="1"/>
</dbReference>
<proteinExistence type="predicted"/>
<keyword evidence="1" id="KW-0175">Coiled coil</keyword>
<dbReference type="Pfam" id="PF13558">
    <property type="entry name" value="SbcC_Walker_B"/>
    <property type="match status" value="1"/>
</dbReference>
<dbReference type="Proteomes" id="UP001597280">
    <property type="component" value="Unassembled WGS sequence"/>
</dbReference>
<dbReference type="InterPro" id="IPR027417">
    <property type="entry name" value="P-loop_NTPase"/>
</dbReference>
<dbReference type="EMBL" id="JBHUFL010000002">
    <property type="protein sequence ID" value="MFD1835131.1"/>
    <property type="molecule type" value="Genomic_DNA"/>
</dbReference>
<reference evidence="4" key="1">
    <citation type="journal article" date="2019" name="Int. J. Syst. Evol. Microbiol.">
        <title>The Global Catalogue of Microorganisms (GCM) 10K type strain sequencing project: providing services to taxonomists for standard genome sequencing and annotation.</title>
        <authorList>
            <consortium name="The Broad Institute Genomics Platform"/>
            <consortium name="The Broad Institute Genome Sequencing Center for Infectious Disease"/>
            <person name="Wu L."/>
            <person name="Ma J."/>
        </authorList>
    </citation>
    <scope>NUCLEOTIDE SEQUENCE [LARGE SCALE GENOMIC DNA]</scope>
    <source>
        <strain evidence="4">JCM 11650</strain>
    </source>
</reference>
<dbReference type="RefSeq" id="WP_343904320.1">
    <property type="nucleotide sequence ID" value="NZ_BAAAIS010000002.1"/>
</dbReference>
<evidence type="ECO:0000313" key="3">
    <source>
        <dbReference type="EMBL" id="MFD1835131.1"/>
    </source>
</evidence>
<keyword evidence="3" id="KW-0067">ATP-binding</keyword>
<evidence type="ECO:0000256" key="1">
    <source>
        <dbReference type="SAM" id="Coils"/>
    </source>
</evidence>
<accession>A0ABW4Q086</accession>
<keyword evidence="4" id="KW-1185">Reference proteome</keyword>
<keyword evidence="3" id="KW-0547">Nucleotide-binding</keyword>
<gene>
    <name evidence="3" type="ORF">ACFSDA_08570</name>
</gene>
<evidence type="ECO:0000313" key="4">
    <source>
        <dbReference type="Proteomes" id="UP001597280"/>
    </source>
</evidence>